<name>A0A1V9ENW0_9BACT</name>
<reference evidence="3" key="1">
    <citation type="submission" date="2016-04" db="EMBL/GenBank/DDBJ databases">
        <authorList>
            <person name="Chen L."/>
            <person name="Zhuang W."/>
            <person name="Wang G."/>
        </authorList>
    </citation>
    <scope>NUCLEOTIDE SEQUENCE [LARGE SCALE GENOMIC DNA]</scope>
    <source>
        <strain evidence="3">208</strain>
    </source>
</reference>
<dbReference type="Gene3D" id="1.10.490.10">
    <property type="entry name" value="Globins"/>
    <property type="match status" value="1"/>
</dbReference>
<dbReference type="CDD" id="cd12124">
    <property type="entry name" value="Pgbs"/>
    <property type="match status" value="1"/>
</dbReference>
<dbReference type="EMBL" id="LWBP01000239">
    <property type="protein sequence ID" value="OQP47839.1"/>
    <property type="molecule type" value="Genomic_DNA"/>
</dbReference>
<dbReference type="InterPro" id="IPR044398">
    <property type="entry name" value="Globin-sensor_dom"/>
</dbReference>
<proteinExistence type="predicted"/>
<sequence length="198" mass="22965">MQTVVDNIAGYSYGAQELATSPVTMKDLDLLKQTITLDSEDSRYLRMAGDVLEDQTDSLVNLWRGVISSMPHLAYYFKDKQGNVDEEYKAKVKERFKQWILDVCFKPYDQEWLNYQHEIGLRHMYTKKNKTDAVEAPPHIPMRYVIAFTAVVNDTIKPFLAKKGHSLGVIEKMHKAWCKAVLLHVTLWTRAYCDDEGW</sequence>
<keyword evidence="3" id="KW-1185">Reference proteome</keyword>
<dbReference type="STRING" id="550983.A4R26_31745"/>
<dbReference type="InterPro" id="IPR009050">
    <property type="entry name" value="Globin-like_sf"/>
</dbReference>
<dbReference type="Pfam" id="PF11563">
    <property type="entry name" value="Protoglobin"/>
    <property type="match status" value="1"/>
</dbReference>
<dbReference type="GO" id="GO:0020037">
    <property type="term" value="F:heme binding"/>
    <property type="evidence" value="ECO:0007669"/>
    <property type="project" value="InterPro"/>
</dbReference>
<accession>A0A1V9ENW0</accession>
<feature type="domain" description="Globin-sensor" evidence="1">
    <location>
        <begin position="25"/>
        <end position="196"/>
    </location>
</feature>
<evidence type="ECO:0000259" key="1">
    <source>
        <dbReference type="Pfam" id="PF11563"/>
    </source>
</evidence>
<evidence type="ECO:0000313" key="3">
    <source>
        <dbReference type="Proteomes" id="UP000192276"/>
    </source>
</evidence>
<dbReference type="OrthoDB" id="9780134at2"/>
<gene>
    <name evidence="2" type="ORF">A4R26_31745</name>
</gene>
<dbReference type="SUPFAM" id="SSF46458">
    <property type="entry name" value="Globin-like"/>
    <property type="match status" value="1"/>
</dbReference>
<dbReference type="InterPro" id="IPR012292">
    <property type="entry name" value="Globin/Proto"/>
</dbReference>
<dbReference type="InterPro" id="IPR012102">
    <property type="entry name" value="Protoglobin"/>
</dbReference>
<dbReference type="Proteomes" id="UP000192276">
    <property type="component" value="Unassembled WGS sequence"/>
</dbReference>
<dbReference type="AlphaFoldDB" id="A0A1V9ENW0"/>
<dbReference type="RefSeq" id="WP_081170427.1">
    <property type="nucleotide sequence ID" value="NZ_LWBP01000239.1"/>
</dbReference>
<organism evidence="2 3">
    <name type="scientific">Niastella populi</name>
    <dbReference type="NCBI Taxonomy" id="550983"/>
    <lineage>
        <taxon>Bacteria</taxon>
        <taxon>Pseudomonadati</taxon>
        <taxon>Bacteroidota</taxon>
        <taxon>Chitinophagia</taxon>
        <taxon>Chitinophagales</taxon>
        <taxon>Chitinophagaceae</taxon>
        <taxon>Niastella</taxon>
    </lineage>
</organism>
<dbReference type="GO" id="GO:0019825">
    <property type="term" value="F:oxygen binding"/>
    <property type="evidence" value="ECO:0007669"/>
    <property type="project" value="InterPro"/>
</dbReference>
<comment type="caution">
    <text evidence="2">The sequence shown here is derived from an EMBL/GenBank/DDBJ whole genome shotgun (WGS) entry which is preliminary data.</text>
</comment>
<evidence type="ECO:0000313" key="2">
    <source>
        <dbReference type="EMBL" id="OQP47839.1"/>
    </source>
</evidence>
<protein>
    <submittedName>
        <fullName evidence="2">Protogloblin ApPgb</fullName>
    </submittedName>
</protein>